<gene>
    <name evidence="2" type="ORF">CLV82_1523</name>
</gene>
<proteinExistence type="predicted"/>
<accession>A0A4R6TJP7</accession>
<evidence type="ECO:0000259" key="1">
    <source>
        <dbReference type="Pfam" id="PF19081"/>
    </source>
</evidence>
<evidence type="ECO:0000313" key="3">
    <source>
        <dbReference type="Proteomes" id="UP000295468"/>
    </source>
</evidence>
<evidence type="ECO:0000313" key="2">
    <source>
        <dbReference type="EMBL" id="TDQ30827.1"/>
    </source>
</evidence>
<name>A0A4R6TJP7_9FLAO</name>
<feature type="domain" description="Ig-like" evidence="1">
    <location>
        <begin position="359"/>
        <end position="436"/>
    </location>
</feature>
<keyword evidence="3" id="KW-1185">Reference proteome</keyword>
<dbReference type="Pfam" id="PF19081">
    <property type="entry name" value="Ig_7"/>
    <property type="match status" value="1"/>
</dbReference>
<comment type="caution">
    <text evidence="2">The sequence shown here is derived from an EMBL/GenBank/DDBJ whole genome shotgun (WGS) entry which is preliminary data.</text>
</comment>
<dbReference type="Proteomes" id="UP000295468">
    <property type="component" value="Unassembled WGS sequence"/>
</dbReference>
<protein>
    <recommendedName>
        <fullName evidence="1">Ig-like domain-containing protein</fullName>
    </recommendedName>
</protein>
<sequence>MAVTIYFQSYYRLIGCLFVSFIGCIYLSQAQTAGDYRSLLSGNWNSPASWQTYNGTSWVAATDYPGQNSNVNRVTIMGGNTVTLNIDVNAFTISELFIGDRAGADDILLIPDNGDFTLNVADLIVEVDGILEWVKNANIYLPAGARVINQGGTISTNKSCNASQVIFIGTEKFSTCNGKGGSDYSFGDLETALPPPTSDGDQVECAQPSIQTLTASATPPQNAYVVWYAGESGGSPVSPTWNTIGTTTYYAESVDDVDSDRRSIFRTPVSLTLKSSPDISVTRSPSCNLLTNTYSLEVSVSSGTVSSTAGIVSDLGGNRWNISEVPDGTDITVTVTAPNSCTDQTFINSPSCTCPVVDAPVSGGNQRYCSGDPVPPLTAGVNAGETVDWYTASTGGTLLLAGSESYTPSAPGTYYAEARHTVTSCTSDSRTAISLTEDARPTAVIGPDQQVLVGQSPVFTATATSADTYQWQFSADGGVSFSNLSDGLGYMGTNTLSLTITTAELTNNNYLYRVLASKSGSSCSPTPSATARLTVRIGSIIINRFTTPRVVPR</sequence>
<dbReference type="AlphaFoldDB" id="A0A4R6TJP7"/>
<dbReference type="EMBL" id="SNYI01000002">
    <property type="protein sequence ID" value="TDQ30827.1"/>
    <property type="molecule type" value="Genomic_DNA"/>
</dbReference>
<organism evidence="2 3">
    <name type="scientific">Zeaxanthinibacter enoshimensis</name>
    <dbReference type="NCBI Taxonomy" id="392009"/>
    <lineage>
        <taxon>Bacteria</taxon>
        <taxon>Pseudomonadati</taxon>
        <taxon>Bacteroidota</taxon>
        <taxon>Flavobacteriia</taxon>
        <taxon>Flavobacteriales</taxon>
        <taxon>Flavobacteriaceae</taxon>
        <taxon>Zeaxanthinibacter</taxon>
    </lineage>
</organism>
<reference evidence="2 3" key="1">
    <citation type="submission" date="2019-03" db="EMBL/GenBank/DDBJ databases">
        <title>Genomic Encyclopedia of Archaeal and Bacterial Type Strains, Phase II (KMG-II): from individual species to whole genera.</title>
        <authorList>
            <person name="Goeker M."/>
        </authorList>
    </citation>
    <scope>NUCLEOTIDE SEQUENCE [LARGE SCALE GENOMIC DNA]</scope>
    <source>
        <strain evidence="2 3">DSM 18435</strain>
    </source>
</reference>
<dbReference type="InterPro" id="IPR044023">
    <property type="entry name" value="Ig_7"/>
</dbReference>